<feature type="signal peptide" evidence="2">
    <location>
        <begin position="1"/>
        <end position="18"/>
    </location>
</feature>
<gene>
    <name evidence="3" type="ORF">GLOTRDRAFT_69710</name>
</gene>
<dbReference type="Proteomes" id="UP000030669">
    <property type="component" value="Unassembled WGS sequence"/>
</dbReference>
<organism evidence="3 4">
    <name type="scientific">Gloeophyllum trabeum (strain ATCC 11539 / FP-39264 / Madison 617)</name>
    <name type="common">Brown rot fungus</name>
    <dbReference type="NCBI Taxonomy" id="670483"/>
    <lineage>
        <taxon>Eukaryota</taxon>
        <taxon>Fungi</taxon>
        <taxon>Dikarya</taxon>
        <taxon>Basidiomycota</taxon>
        <taxon>Agaricomycotina</taxon>
        <taxon>Agaricomycetes</taxon>
        <taxon>Gloeophyllales</taxon>
        <taxon>Gloeophyllaceae</taxon>
        <taxon>Gloeophyllum</taxon>
    </lineage>
</organism>
<dbReference type="GO" id="GO:0016702">
    <property type="term" value="F:oxidoreductase activity, acting on single donors with incorporation of molecular oxygen, incorporation of two atoms of oxygen"/>
    <property type="evidence" value="ECO:0007669"/>
    <property type="project" value="InterPro"/>
</dbReference>
<dbReference type="PANTHER" id="PTHR34315">
    <property type="match status" value="1"/>
</dbReference>
<feature type="region of interest" description="Disordered" evidence="1">
    <location>
        <begin position="165"/>
        <end position="209"/>
    </location>
</feature>
<dbReference type="OMA" id="MARNETF"/>
<reference evidence="3 4" key="1">
    <citation type="journal article" date="2012" name="Science">
        <title>The Paleozoic origin of enzymatic lignin decomposition reconstructed from 31 fungal genomes.</title>
        <authorList>
            <person name="Floudas D."/>
            <person name="Binder M."/>
            <person name="Riley R."/>
            <person name="Barry K."/>
            <person name="Blanchette R.A."/>
            <person name="Henrissat B."/>
            <person name="Martinez A.T."/>
            <person name="Otillar R."/>
            <person name="Spatafora J.W."/>
            <person name="Yadav J.S."/>
            <person name="Aerts A."/>
            <person name="Benoit I."/>
            <person name="Boyd A."/>
            <person name="Carlson A."/>
            <person name="Copeland A."/>
            <person name="Coutinho P.M."/>
            <person name="de Vries R.P."/>
            <person name="Ferreira P."/>
            <person name="Findley K."/>
            <person name="Foster B."/>
            <person name="Gaskell J."/>
            <person name="Glotzer D."/>
            <person name="Gorecki P."/>
            <person name="Heitman J."/>
            <person name="Hesse C."/>
            <person name="Hori C."/>
            <person name="Igarashi K."/>
            <person name="Jurgens J.A."/>
            <person name="Kallen N."/>
            <person name="Kersten P."/>
            <person name="Kohler A."/>
            <person name="Kuees U."/>
            <person name="Kumar T.K.A."/>
            <person name="Kuo A."/>
            <person name="LaButti K."/>
            <person name="Larrondo L.F."/>
            <person name="Lindquist E."/>
            <person name="Ling A."/>
            <person name="Lombard V."/>
            <person name="Lucas S."/>
            <person name="Lundell T."/>
            <person name="Martin R."/>
            <person name="McLaughlin D.J."/>
            <person name="Morgenstern I."/>
            <person name="Morin E."/>
            <person name="Murat C."/>
            <person name="Nagy L.G."/>
            <person name="Nolan M."/>
            <person name="Ohm R.A."/>
            <person name="Patyshakuliyeva A."/>
            <person name="Rokas A."/>
            <person name="Ruiz-Duenas F.J."/>
            <person name="Sabat G."/>
            <person name="Salamov A."/>
            <person name="Samejima M."/>
            <person name="Schmutz J."/>
            <person name="Slot J.C."/>
            <person name="St John F."/>
            <person name="Stenlid J."/>
            <person name="Sun H."/>
            <person name="Sun S."/>
            <person name="Syed K."/>
            <person name="Tsang A."/>
            <person name="Wiebenga A."/>
            <person name="Young D."/>
            <person name="Pisabarro A."/>
            <person name="Eastwood D.C."/>
            <person name="Martin F."/>
            <person name="Cullen D."/>
            <person name="Grigoriev I.V."/>
            <person name="Hibbett D.S."/>
        </authorList>
    </citation>
    <scope>NUCLEOTIDE SEQUENCE [LARGE SCALE GENOMIC DNA]</scope>
    <source>
        <strain evidence="3 4">ATCC 11539</strain>
    </source>
</reference>
<dbReference type="GeneID" id="19308006"/>
<keyword evidence="3" id="KW-0223">Dioxygenase</keyword>
<feature type="compositionally biased region" description="Gly residues" evidence="1">
    <location>
        <begin position="199"/>
        <end position="209"/>
    </location>
</feature>
<dbReference type="KEGG" id="gtr:GLOTRDRAFT_69710"/>
<dbReference type="RefSeq" id="XP_007861529.1">
    <property type="nucleotide sequence ID" value="XM_007863338.1"/>
</dbReference>
<dbReference type="GO" id="GO:0008199">
    <property type="term" value="F:ferric iron binding"/>
    <property type="evidence" value="ECO:0007669"/>
    <property type="project" value="InterPro"/>
</dbReference>
<sequence>MQLLSLIQWVVLASAVAAHPGGHGHMSKRELQTRQHAAHLRSLQARKCASAIADFTAKRKAKRALLKKREIISSTTLSAQNPHFTTIQNNTCVTAPEVTEGPYYINNELVRTNLTEDQAGVPFVMDIGVLDVNTCEPLGNAFVEIWHANATGVYSGYSATLGGGPGGGAPPSGSGSASGAPPSTASSSDSAVPSAIPSGGPGGGGGGGFGSAAYERNETFCRGGYTTSDAGVVELISVYPGFYEGRAPHVHTMVHTDWEISDNGTLVSHGGNVVHIGQFFMDESWNDQVFALSPYTLNTNDRTLNSEDSILDQENADGNNAFFDLELLGEDISEGVLGYITMGVNSSASYTISNTNYFNSTDATTTAVSKRIVHGDVVAEL</sequence>
<dbReference type="CDD" id="cd03457">
    <property type="entry name" value="intradiol_dioxygenase_like"/>
    <property type="match status" value="1"/>
</dbReference>
<dbReference type="eggNOG" id="ENOG502QWMN">
    <property type="taxonomic scope" value="Eukaryota"/>
</dbReference>
<name>S7S5Q3_GLOTA</name>
<keyword evidence="2" id="KW-0732">Signal</keyword>
<dbReference type="AlphaFoldDB" id="S7S5Q3"/>
<evidence type="ECO:0000313" key="3">
    <source>
        <dbReference type="EMBL" id="EPQ61339.1"/>
    </source>
</evidence>
<dbReference type="InterPro" id="IPR015889">
    <property type="entry name" value="Intradiol_dOase_core"/>
</dbReference>
<evidence type="ECO:0000256" key="2">
    <source>
        <dbReference type="SAM" id="SignalP"/>
    </source>
</evidence>
<evidence type="ECO:0000256" key="1">
    <source>
        <dbReference type="SAM" id="MobiDB-lite"/>
    </source>
</evidence>
<dbReference type="HOGENOM" id="CLU_027719_1_0_1"/>
<keyword evidence="4" id="KW-1185">Reference proteome</keyword>
<evidence type="ECO:0000313" key="4">
    <source>
        <dbReference type="Proteomes" id="UP000030669"/>
    </source>
</evidence>
<dbReference type="PANTHER" id="PTHR34315:SF4">
    <property type="entry name" value="INTRADIOL RING-CLEAVAGE DIOXYGENASES DOMAIN-CONTAINING PROTEIN"/>
    <property type="match status" value="1"/>
</dbReference>
<proteinExistence type="predicted"/>
<dbReference type="Gene3D" id="2.60.130.10">
    <property type="entry name" value="Aromatic compound dioxygenase"/>
    <property type="match status" value="1"/>
</dbReference>
<dbReference type="EMBL" id="KB469296">
    <property type="protein sequence ID" value="EPQ61339.1"/>
    <property type="molecule type" value="Genomic_DNA"/>
</dbReference>
<accession>S7S5Q3</accession>
<dbReference type="SUPFAM" id="SSF49482">
    <property type="entry name" value="Aromatic compound dioxygenase"/>
    <property type="match status" value="1"/>
</dbReference>
<feature type="compositionally biased region" description="Low complexity" evidence="1">
    <location>
        <begin position="171"/>
        <end position="198"/>
    </location>
</feature>
<feature type="chain" id="PRO_5004556715" evidence="2">
    <location>
        <begin position="19"/>
        <end position="381"/>
    </location>
</feature>
<keyword evidence="3" id="KW-0560">Oxidoreductase</keyword>
<protein>
    <submittedName>
        <fullName evidence="3">Aromatic compound dioxygenase</fullName>
    </submittedName>
</protein>
<dbReference type="OrthoDB" id="121380at2759"/>